<name>A0A1Y5INA1_OSTTA</name>
<protein>
    <submittedName>
        <fullName evidence="5">PIN domain-like protein</fullName>
    </submittedName>
</protein>
<accession>A0A1Y5INA1</accession>
<dbReference type="SUPFAM" id="SSF47807">
    <property type="entry name" value="5' to 3' exonuclease, C-terminal subdomain"/>
    <property type="match status" value="1"/>
</dbReference>
<dbReference type="Pfam" id="PF02739">
    <property type="entry name" value="5_3_exonuc_N"/>
    <property type="match status" value="1"/>
</dbReference>
<dbReference type="PANTHER" id="PTHR42646">
    <property type="entry name" value="FLAP ENDONUCLEASE XNI"/>
    <property type="match status" value="1"/>
</dbReference>
<dbReference type="Gene3D" id="3.40.50.1010">
    <property type="entry name" value="5'-nuclease"/>
    <property type="match status" value="1"/>
</dbReference>
<dbReference type="GO" id="GO:0033567">
    <property type="term" value="P:DNA replication, Okazaki fragment processing"/>
    <property type="evidence" value="ECO:0007669"/>
    <property type="project" value="InterPro"/>
</dbReference>
<dbReference type="SUPFAM" id="SSF88723">
    <property type="entry name" value="PIN domain-like"/>
    <property type="match status" value="1"/>
</dbReference>
<dbReference type="InterPro" id="IPR020045">
    <property type="entry name" value="DNA_polI_H3TH"/>
</dbReference>
<evidence type="ECO:0000313" key="5">
    <source>
        <dbReference type="EMBL" id="OUS48435.1"/>
    </source>
</evidence>
<dbReference type="Gene3D" id="1.10.150.20">
    <property type="entry name" value="5' to 3' exonuclease, C-terminal subdomain"/>
    <property type="match status" value="1"/>
</dbReference>
<dbReference type="Pfam" id="PF01367">
    <property type="entry name" value="5_3_exonuc"/>
    <property type="match status" value="1"/>
</dbReference>
<dbReference type="CDD" id="cd09898">
    <property type="entry name" value="H3TH_53EXO"/>
    <property type="match status" value="1"/>
</dbReference>
<dbReference type="InterPro" id="IPR008918">
    <property type="entry name" value="HhH2"/>
</dbReference>
<evidence type="ECO:0000259" key="4">
    <source>
        <dbReference type="SMART" id="SM00475"/>
    </source>
</evidence>
<feature type="domain" description="5'-3' exonuclease" evidence="4">
    <location>
        <begin position="99"/>
        <end position="368"/>
    </location>
</feature>
<dbReference type="InterPro" id="IPR038969">
    <property type="entry name" value="FEN"/>
</dbReference>
<evidence type="ECO:0000256" key="2">
    <source>
        <dbReference type="ARBA" id="ARBA00022801"/>
    </source>
</evidence>
<dbReference type="FunFam" id="1.10.150.20:FF:000003">
    <property type="entry name" value="DNA polymerase I"/>
    <property type="match status" value="1"/>
</dbReference>
<dbReference type="InterPro" id="IPR020046">
    <property type="entry name" value="5-3_exonucl_a-hlix_arch_N"/>
</dbReference>
<dbReference type="eggNOG" id="ENOG502QSF6">
    <property type="taxonomic scope" value="Eukaryota"/>
</dbReference>
<dbReference type="Proteomes" id="UP000195557">
    <property type="component" value="Unassembled WGS sequence"/>
</dbReference>
<sequence>MRGAARARALTRRCARRPWSSTMMTSTSTRSTASAAWTWRRRGRWMCLNERHRTHRTHDGWTPEDARTTDRARAGRFVKCASRMMSSAAVSAMEEERTEHLILVDGLSFVFRAYYGWNARGSGEGLTNASGEDTSVLYSYAHTICSLLEMRPTHLAVCMDAKGKTFRHEMFVDYKANRPPTPEPLLEVIPKVEQLVRDMGVPVLRLSGVEADDIIGTVSRRASDAGFRVSICSPDKDFYQLLGPRTSMLKPNKSNKGDPFVPFTEEDFRAMHNHVIEPAQFIDYLALVGDSSDNIPGVEGVGPKTALALLGEYGTIDAALANASKVKGKRARESLLSEKGAASAALSRKLVEIRQNLTVPSLNEPLLPLESLAVRPPSDGGVAGTRAFEHYELATVLDRWKRVAQV</sequence>
<evidence type="ECO:0000256" key="1">
    <source>
        <dbReference type="ARBA" id="ARBA00022722"/>
    </source>
</evidence>
<dbReference type="InterPro" id="IPR036279">
    <property type="entry name" value="5-3_exonuclease_C_sf"/>
</dbReference>
<keyword evidence="2" id="KW-0378">Hydrolase</keyword>
<dbReference type="SMART" id="SM00475">
    <property type="entry name" value="53EXOc"/>
    <property type="match status" value="1"/>
</dbReference>
<dbReference type="GO" id="GO:0003677">
    <property type="term" value="F:DNA binding"/>
    <property type="evidence" value="ECO:0007669"/>
    <property type="project" value="UniProtKB-KW"/>
</dbReference>
<dbReference type="AlphaFoldDB" id="A0A1Y5INA1"/>
<dbReference type="InterPro" id="IPR029060">
    <property type="entry name" value="PIN-like_dom_sf"/>
</dbReference>
<keyword evidence="3" id="KW-0238">DNA-binding</keyword>
<dbReference type="InterPro" id="IPR002421">
    <property type="entry name" value="5-3_exonuclease"/>
</dbReference>
<dbReference type="EMBL" id="KZ155774">
    <property type="protein sequence ID" value="OUS48435.1"/>
    <property type="molecule type" value="Genomic_DNA"/>
</dbReference>
<dbReference type="GO" id="GO:0008409">
    <property type="term" value="F:5'-3' exonuclease activity"/>
    <property type="evidence" value="ECO:0007669"/>
    <property type="project" value="InterPro"/>
</dbReference>
<dbReference type="GO" id="GO:0017108">
    <property type="term" value="F:5'-flap endonuclease activity"/>
    <property type="evidence" value="ECO:0007669"/>
    <property type="project" value="InterPro"/>
</dbReference>
<evidence type="ECO:0000256" key="3">
    <source>
        <dbReference type="ARBA" id="ARBA00023125"/>
    </source>
</evidence>
<dbReference type="SMART" id="SM00279">
    <property type="entry name" value="HhH2"/>
    <property type="match status" value="1"/>
</dbReference>
<keyword evidence="1" id="KW-0540">Nuclease</keyword>
<reference evidence="5" key="1">
    <citation type="submission" date="2017-04" db="EMBL/GenBank/DDBJ databases">
        <title>Population genomics of picophytoplankton unveils novel chromosome hypervariability.</title>
        <authorList>
            <consortium name="DOE Joint Genome Institute"/>
            <person name="Blanc-Mathieu R."/>
            <person name="Krasovec M."/>
            <person name="Hebrard M."/>
            <person name="Yau S."/>
            <person name="Desgranges E."/>
            <person name="Martin J."/>
            <person name="Schackwitz W."/>
            <person name="Kuo A."/>
            <person name="Salin G."/>
            <person name="Donnadieu C."/>
            <person name="Desdevises Y."/>
            <person name="Sanchez-Ferandin S."/>
            <person name="Moreau H."/>
            <person name="Rivals E."/>
            <person name="Grigoriev I.V."/>
            <person name="Grimsley N."/>
            <person name="Eyre-Walker A."/>
            <person name="Piganeau G."/>
        </authorList>
    </citation>
    <scope>NUCLEOTIDE SEQUENCE [LARGE SCALE GENOMIC DNA]</scope>
    <source>
        <strain evidence="5">RCC 1115</strain>
    </source>
</reference>
<gene>
    <name evidence="5" type="ORF">BE221DRAFT_189735</name>
</gene>
<dbReference type="CDD" id="cd09859">
    <property type="entry name" value="PIN_53EXO"/>
    <property type="match status" value="1"/>
</dbReference>
<proteinExistence type="predicted"/>
<organism evidence="5">
    <name type="scientific">Ostreococcus tauri</name>
    <name type="common">Marine green alga</name>
    <dbReference type="NCBI Taxonomy" id="70448"/>
    <lineage>
        <taxon>Eukaryota</taxon>
        <taxon>Viridiplantae</taxon>
        <taxon>Chlorophyta</taxon>
        <taxon>Mamiellophyceae</taxon>
        <taxon>Mamiellales</taxon>
        <taxon>Bathycoccaceae</taxon>
        <taxon>Ostreococcus</taxon>
    </lineage>
</organism>
<dbReference type="PANTHER" id="PTHR42646:SF2">
    <property type="entry name" value="5'-3' EXONUCLEASE FAMILY PROTEIN"/>
    <property type="match status" value="1"/>
</dbReference>